<dbReference type="RefSeq" id="WP_234540867.1">
    <property type="nucleotide sequence ID" value="NZ_CAKMAB010000043.1"/>
</dbReference>
<organism evidence="8 9">
    <name type="scientific">Paenibacillus pseudetheri</name>
    <dbReference type="NCBI Taxonomy" id="2897682"/>
    <lineage>
        <taxon>Bacteria</taxon>
        <taxon>Bacillati</taxon>
        <taxon>Bacillota</taxon>
        <taxon>Bacilli</taxon>
        <taxon>Bacillales</taxon>
        <taxon>Paenibacillaceae</taxon>
        <taxon>Paenibacillus</taxon>
    </lineage>
</organism>
<dbReference type="InterPro" id="IPR013785">
    <property type="entry name" value="Aldolase_TIM"/>
</dbReference>
<evidence type="ECO:0000313" key="9">
    <source>
        <dbReference type="Proteomes" id="UP000838749"/>
    </source>
</evidence>
<dbReference type="PANTHER" id="PTHR11228">
    <property type="entry name" value="RADICAL SAM DOMAIN PROTEIN"/>
    <property type="match status" value="1"/>
</dbReference>
<dbReference type="SFLD" id="SFLDG01387">
    <property type="entry name" value="BtrN-like_SPASM_domain_contain"/>
    <property type="match status" value="1"/>
</dbReference>
<dbReference type="PROSITE" id="PS51918">
    <property type="entry name" value="RADICAL_SAM"/>
    <property type="match status" value="1"/>
</dbReference>
<evidence type="ECO:0000256" key="6">
    <source>
        <dbReference type="ARBA" id="ARBA00023014"/>
    </source>
</evidence>
<keyword evidence="5" id="KW-0408">Iron</keyword>
<comment type="caution">
    <text evidence="8">The sequence shown here is derived from an EMBL/GenBank/DDBJ whole genome shotgun (WGS) entry which is preliminary data.</text>
</comment>
<dbReference type="PANTHER" id="PTHR11228:SF7">
    <property type="entry name" value="PQQA PEPTIDE CYCLASE"/>
    <property type="match status" value="1"/>
</dbReference>
<dbReference type="SFLD" id="SFLDS00029">
    <property type="entry name" value="Radical_SAM"/>
    <property type="match status" value="1"/>
</dbReference>
<evidence type="ECO:0000256" key="2">
    <source>
        <dbReference type="ARBA" id="ARBA00022485"/>
    </source>
</evidence>
<evidence type="ECO:0000259" key="7">
    <source>
        <dbReference type="PROSITE" id="PS51918"/>
    </source>
</evidence>
<proteinExistence type="predicted"/>
<evidence type="ECO:0000313" key="8">
    <source>
        <dbReference type="EMBL" id="CAH1058982.1"/>
    </source>
</evidence>
<protein>
    <submittedName>
        <fullName evidence="8">GTP 3',8-cyclase</fullName>
    </submittedName>
</protein>
<dbReference type="InterPro" id="IPR007197">
    <property type="entry name" value="rSAM"/>
</dbReference>
<keyword evidence="2" id="KW-0004">4Fe-4S</keyword>
<keyword evidence="6" id="KW-0411">Iron-sulfur</keyword>
<dbReference type="Pfam" id="PF04055">
    <property type="entry name" value="Radical_SAM"/>
    <property type="match status" value="1"/>
</dbReference>
<dbReference type="InterPro" id="IPR034391">
    <property type="entry name" value="AdoMet-like_SPASM_containing"/>
</dbReference>
<dbReference type="Pfam" id="PF13186">
    <property type="entry name" value="SPASM"/>
    <property type="match status" value="1"/>
</dbReference>
<name>A0ABM9BK48_9BACL</name>
<dbReference type="SUPFAM" id="SSF102114">
    <property type="entry name" value="Radical SAM enzymes"/>
    <property type="match status" value="1"/>
</dbReference>
<gene>
    <name evidence="8" type="primary">moaA_6</name>
    <name evidence="8" type="ORF">PAECIP111894_05168</name>
</gene>
<accession>A0ABM9BK48</accession>
<dbReference type="CDD" id="cd21109">
    <property type="entry name" value="SPASM"/>
    <property type="match status" value="1"/>
</dbReference>
<dbReference type="EMBL" id="CAKMAB010000043">
    <property type="protein sequence ID" value="CAH1058982.1"/>
    <property type="molecule type" value="Genomic_DNA"/>
</dbReference>
<evidence type="ECO:0000256" key="1">
    <source>
        <dbReference type="ARBA" id="ARBA00001966"/>
    </source>
</evidence>
<dbReference type="Proteomes" id="UP000838749">
    <property type="component" value="Unassembled WGS sequence"/>
</dbReference>
<dbReference type="InterPro" id="IPR058240">
    <property type="entry name" value="rSAM_sf"/>
</dbReference>
<dbReference type="InterPro" id="IPR050377">
    <property type="entry name" value="Radical_SAM_PqqE_MftC-like"/>
</dbReference>
<reference evidence="8" key="1">
    <citation type="submission" date="2021-12" db="EMBL/GenBank/DDBJ databases">
        <authorList>
            <person name="Criscuolo A."/>
        </authorList>
    </citation>
    <scope>NUCLEOTIDE SEQUENCE</scope>
    <source>
        <strain evidence="8">CIP111894</strain>
    </source>
</reference>
<sequence length="393" mass="45916">MSQPKTSKKLDEDCLNRLKKTIKHMSISRKSIINDPSYCTDLPVEIGLKLTNGCNLRCKHCFEWNDEGFHRDMDLQEQKAQLDIDIIKKILKQTQSVKSNLYLWGGEPLIYNKWNELVELLTEDPRWTVLCTNGLLIEKKIESLLQISENLACLISLEGFEEENDRIRGKGTFQNVMRNIDLLLDLQRKGIYKGRVSVHMTISEYMVDKLYDFVDFFENKDIDTLYLTLPWYLPEEVSNEMDQYYNKNFKWLANNIDEHHRHSWHSFKFNLEPDFVEPLIQQMEQINQKNWSIRVRYQPGLETNQVKDYIVGSSEPVQNKEKCLALNSRMDVLADGKVTACKHFSELAVADLNLADDIKAVWQGEEFNEVRKTINCGLMPVCSKCILLYLNGN</sequence>
<dbReference type="Gene3D" id="3.20.20.70">
    <property type="entry name" value="Aldolase class I"/>
    <property type="match status" value="1"/>
</dbReference>
<dbReference type="SFLD" id="SFLDG01386">
    <property type="entry name" value="main_SPASM_domain-containing"/>
    <property type="match status" value="1"/>
</dbReference>
<dbReference type="InterPro" id="IPR023885">
    <property type="entry name" value="4Fe4S-binding_SPASM_dom"/>
</dbReference>
<evidence type="ECO:0000256" key="5">
    <source>
        <dbReference type="ARBA" id="ARBA00023004"/>
    </source>
</evidence>
<evidence type="ECO:0000256" key="4">
    <source>
        <dbReference type="ARBA" id="ARBA00022723"/>
    </source>
</evidence>
<feature type="domain" description="Radical SAM core" evidence="7">
    <location>
        <begin position="40"/>
        <end position="266"/>
    </location>
</feature>
<keyword evidence="9" id="KW-1185">Reference proteome</keyword>
<keyword evidence="3" id="KW-0949">S-adenosyl-L-methionine</keyword>
<dbReference type="CDD" id="cd01335">
    <property type="entry name" value="Radical_SAM"/>
    <property type="match status" value="1"/>
</dbReference>
<keyword evidence="4" id="KW-0479">Metal-binding</keyword>
<comment type="cofactor">
    <cofactor evidence="1">
        <name>[4Fe-4S] cluster</name>
        <dbReference type="ChEBI" id="CHEBI:49883"/>
    </cofactor>
</comment>
<dbReference type="SFLD" id="SFLDG01067">
    <property type="entry name" value="SPASM/twitch_domain_containing"/>
    <property type="match status" value="1"/>
</dbReference>
<evidence type="ECO:0000256" key="3">
    <source>
        <dbReference type="ARBA" id="ARBA00022691"/>
    </source>
</evidence>